<proteinExistence type="predicted"/>
<dbReference type="NCBIfam" id="TIGR03083">
    <property type="entry name" value="maleylpyruvate isomerase family mycothiol-dependent enzyme"/>
    <property type="match status" value="1"/>
</dbReference>
<protein>
    <submittedName>
        <fullName evidence="2">Maleylpyruvate isomerase family mycothiol-dependent enzyme</fullName>
    </submittedName>
</protein>
<accession>A0ABP7MIW7</accession>
<dbReference type="InterPro" id="IPR034660">
    <property type="entry name" value="DinB/YfiT-like"/>
</dbReference>
<dbReference type="InterPro" id="IPR017517">
    <property type="entry name" value="Maleyloyr_isom"/>
</dbReference>
<dbReference type="RefSeq" id="WP_345284204.1">
    <property type="nucleotide sequence ID" value="NZ_BAABAJ010000011.1"/>
</dbReference>
<evidence type="ECO:0000259" key="1">
    <source>
        <dbReference type="Pfam" id="PF11716"/>
    </source>
</evidence>
<dbReference type="Pfam" id="PF11716">
    <property type="entry name" value="MDMPI_N"/>
    <property type="match status" value="1"/>
</dbReference>
<name>A0ABP7MIW7_9ACTN</name>
<sequence length="205" mass="22586">MGIRDKIAAERRDLADLLDTLTEAQWDAPSLCEGWRVREVAAHLTMAMRHPARRLARELLRARGSMDRVTDRLARADTAVLGARELAEALRADAEHPWKMPIGGYDMVLAHDVVHGLDITVALGLDRRIPEDRLRTVLARVGPRSARFFGADLSGVSLRADDLDWSFGSGEPVTGPAQELLLLAFGRTVPPGRLRGGPAERFVRA</sequence>
<evidence type="ECO:0000313" key="3">
    <source>
        <dbReference type="Proteomes" id="UP001501000"/>
    </source>
</evidence>
<organism evidence="2 3">
    <name type="scientific">Streptomyces gulbargensis</name>
    <dbReference type="NCBI Taxonomy" id="364901"/>
    <lineage>
        <taxon>Bacteria</taxon>
        <taxon>Bacillati</taxon>
        <taxon>Actinomycetota</taxon>
        <taxon>Actinomycetes</taxon>
        <taxon>Kitasatosporales</taxon>
        <taxon>Streptomycetaceae</taxon>
        <taxon>Streptomyces</taxon>
    </lineage>
</organism>
<reference evidence="3" key="1">
    <citation type="journal article" date="2019" name="Int. J. Syst. Evol. Microbiol.">
        <title>The Global Catalogue of Microorganisms (GCM) 10K type strain sequencing project: providing services to taxonomists for standard genome sequencing and annotation.</title>
        <authorList>
            <consortium name="The Broad Institute Genomics Platform"/>
            <consortium name="The Broad Institute Genome Sequencing Center for Infectious Disease"/>
            <person name="Wu L."/>
            <person name="Ma J."/>
        </authorList>
    </citation>
    <scope>NUCLEOTIDE SEQUENCE [LARGE SCALE GENOMIC DNA]</scope>
    <source>
        <strain evidence="3">JCM 16956</strain>
    </source>
</reference>
<gene>
    <name evidence="2" type="ORF">GCM10022244_37430</name>
</gene>
<dbReference type="SUPFAM" id="SSF109854">
    <property type="entry name" value="DinB/YfiT-like putative metalloenzymes"/>
    <property type="match status" value="1"/>
</dbReference>
<keyword evidence="3" id="KW-1185">Reference proteome</keyword>
<keyword evidence="2" id="KW-0413">Isomerase</keyword>
<dbReference type="Gene3D" id="1.20.120.450">
    <property type="entry name" value="dinb family like domain"/>
    <property type="match status" value="1"/>
</dbReference>
<evidence type="ECO:0000313" key="2">
    <source>
        <dbReference type="EMBL" id="GAA3924315.1"/>
    </source>
</evidence>
<dbReference type="Proteomes" id="UP001501000">
    <property type="component" value="Unassembled WGS sequence"/>
</dbReference>
<comment type="caution">
    <text evidence="2">The sequence shown here is derived from an EMBL/GenBank/DDBJ whole genome shotgun (WGS) entry which is preliminary data.</text>
</comment>
<feature type="domain" description="Mycothiol-dependent maleylpyruvate isomerase metal-binding" evidence="1">
    <location>
        <begin position="8"/>
        <end position="95"/>
    </location>
</feature>
<dbReference type="EMBL" id="BAABAJ010000011">
    <property type="protein sequence ID" value="GAA3924315.1"/>
    <property type="molecule type" value="Genomic_DNA"/>
</dbReference>
<dbReference type="InterPro" id="IPR024344">
    <property type="entry name" value="MDMPI_metal-binding"/>
</dbReference>
<dbReference type="GO" id="GO:0016853">
    <property type="term" value="F:isomerase activity"/>
    <property type="evidence" value="ECO:0007669"/>
    <property type="project" value="UniProtKB-KW"/>
</dbReference>